<accession>A0ABW9DJ27</accession>
<comment type="caution">
    <text evidence="1">The sequence shown here is derived from an EMBL/GenBank/DDBJ whole genome shotgun (WGS) entry which is preliminary data.</text>
</comment>
<dbReference type="EMBL" id="JAQQBZ010000051">
    <property type="protein sequence ID" value="MFM0598411.1"/>
    <property type="molecule type" value="Genomic_DNA"/>
</dbReference>
<organism evidence="1 2">
    <name type="scientific">Paraburkholderia dilworthii</name>
    <dbReference type="NCBI Taxonomy" id="948106"/>
    <lineage>
        <taxon>Bacteria</taxon>
        <taxon>Pseudomonadati</taxon>
        <taxon>Pseudomonadota</taxon>
        <taxon>Betaproteobacteria</taxon>
        <taxon>Burkholderiales</taxon>
        <taxon>Burkholderiaceae</taxon>
        <taxon>Paraburkholderia</taxon>
    </lineage>
</organism>
<gene>
    <name evidence="1" type="ORF">PQQ68_35785</name>
</gene>
<evidence type="ECO:0000313" key="1">
    <source>
        <dbReference type="EMBL" id="MFM0598411.1"/>
    </source>
</evidence>
<reference evidence="1 2" key="1">
    <citation type="journal article" date="2024" name="Chem. Sci.">
        <title>Discovery of megapolipeptins by genome mining of a Burkholderiales bacteria collection.</title>
        <authorList>
            <person name="Paulo B.S."/>
            <person name="Recchia M.J.J."/>
            <person name="Lee S."/>
            <person name="Fergusson C.H."/>
            <person name="Romanowski S.B."/>
            <person name="Hernandez A."/>
            <person name="Krull N."/>
            <person name="Liu D.Y."/>
            <person name="Cavanagh H."/>
            <person name="Bos A."/>
            <person name="Gray C.A."/>
            <person name="Murphy B.T."/>
            <person name="Linington R.G."/>
            <person name="Eustaquio A.S."/>
        </authorList>
    </citation>
    <scope>NUCLEOTIDE SEQUENCE [LARGE SCALE GENOMIC DNA]</scope>
    <source>
        <strain evidence="1 2">RL17-335-BIF-A</strain>
    </source>
</reference>
<keyword evidence="2" id="KW-1185">Reference proteome</keyword>
<dbReference type="Proteomes" id="UP001629367">
    <property type="component" value="Unassembled WGS sequence"/>
</dbReference>
<sequence>MNNLTGDFARALLAATSANERTDDARGRQSHPDCASRLARMERELVQMQVDASEQRSRYEDNLVYLALTASFVRNWMRNEVIATWLVSHRPQFAGVLGRLANDSDFAIASGRLMKLPYALAGAVGSRKKRGNSSIMRQ</sequence>
<name>A0ABW9DJ27_9BURK</name>
<evidence type="ECO:0000313" key="2">
    <source>
        <dbReference type="Proteomes" id="UP001629367"/>
    </source>
</evidence>
<proteinExistence type="predicted"/>
<protein>
    <submittedName>
        <fullName evidence="1">Uncharacterized protein</fullName>
    </submittedName>
</protein>